<evidence type="ECO:0000256" key="2">
    <source>
        <dbReference type="RuleBase" id="RU369065"/>
    </source>
</evidence>
<feature type="compositionally biased region" description="Low complexity" evidence="3">
    <location>
        <begin position="108"/>
        <end position="124"/>
    </location>
</feature>
<keyword evidence="2" id="KW-0539">Nucleus</keyword>
<dbReference type="Pfam" id="PF06200">
    <property type="entry name" value="tify"/>
    <property type="match status" value="1"/>
</dbReference>
<dbReference type="Proteomes" id="UP001141253">
    <property type="component" value="Chromosome 11"/>
</dbReference>
<comment type="function">
    <text evidence="2">Repressor of jasmonate responses.</text>
</comment>
<comment type="domain">
    <text evidence="2">The jas domain is required for interaction with COI1.</text>
</comment>
<dbReference type="PANTHER" id="PTHR33077">
    <property type="entry name" value="PROTEIN TIFY 4A-RELATED-RELATED"/>
    <property type="match status" value="1"/>
</dbReference>
<evidence type="ECO:0000313" key="5">
    <source>
        <dbReference type="EMBL" id="KAJ6333282.1"/>
    </source>
</evidence>
<dbReference type="SMART" id="SM00979">
    <property type="entry name" value="TIFY"/>
    <property type="match status" value="1"/>
</dbReference>
<dbReference type="PROSITE" id="PS51320">
    <property type="entry name" value="TIFY"/>
    <property type="match status" value="1"/>
</dbReference>
<keyword evidence="2" id="KW-1184">Jasmonic acid signaling pathway</keyword>
<proteinExistence type="inferred from homology"/>
<comment type="subcellular location">
    <subcellularLocation>
        <location evidence="2">Nucleus</location>
    </subcellularLocation>
</comment>
<evidence type="ECO:0000259" key="4">
    <source>
        <dbReference type="PROSITE" id="PS51320"/>
    </source>
</evidence>
<evidence type="ECO:0000313" key="6">
    <source>
        <dbReference type="Proteomes" id="UP001141253"/>
    </source>
</evidence>
<reference evidence="5" key="2">
    <citation type="journal article" date="2023" name="Int. J. Mol. Sci.">
        <title>De Novo Assembly and Annotation of 11 Diverse Shrub Willow (Salix) Genomes Reveals Novel Gene Organization in Sex-Linked Regions.</title>
        <authorList>
            <person name="Hyden B."/>
            <person name="Feng K."/>
            <person name="Yates T.B."/>
            <person name="Jawdy S."/>
            <person name="Cereghino C."/>
            <person name="Smart L.B."/>
            <person name="Muchero W."/>
        </authorList>
    </citation>
    <scope>NUCLEOTIDE SEQUENCE</scope>
    <source>
        <tissue evidence="5">Shoot tip</tissue>
    </source>
</reference>
<gene>
    <name evidence="5" type="ORF">OIU77_009196</name>
</gene>
<dbReference type="EMBL" id="JAPFFI010000021">
    <property type="protein sequence ID" value="KAJ6333282.1"/>
    <property type="molecule type" value="Genomic_DNA"/>
</dbReference>
<evidence type="ECO:0000256" key="1">
    <source>
        <dbReference type="ARBA" id="ARBA00008614"/>
    </source>
</evidence>
<feature type="region of interest" description="Disordered" evidence="3">
    <location>
        <begin position="101"/>
        <end position="126"/>
    </location>
</feature>
<comment type="caution">
    <text evidence="5">The sequence shown here is derived from an EMBL/GenBank/DDBJ whole genome shotgun (WGS) entry which is preliminary data.</text>
</comment>
<dbReference type="InterPro" id="IPR018467">
    <property type="entry name" value="CCT_CS"/>
</dbReference>
<dbReference type="InterPro" id="IPR040390">
    <property type="entry name" value="TIFY/JAZ"/>
</dbReference>
<evidence type="ECO:0000256" key="3">
    <source>
        <dbReference type="SAM" id="MobiDB-lite"/>
    </source>
</evidence>
<dbReference type="InterPro" id="IPR010399">
    <property type="entry name" value="Tify_dom"/>
</dbReference>
<feature type="domain" description="Tify" evidence="4">
    <location>
        <begin position="62"/>
        <end position="96"/>
    </location>
</feature>
<reference evidence="5" key="1">
    <citation type="submission" date="2022-10" db="EMBL/GenBank/DDBJ databases">
        <authorList>
            <person name="Hyden B.L."/>
            <person name="Feng K."/>
            <person name="Yates T."/>
            <person name="Jawdy S."/>
            <person name="Smart L.B."/>
            <person name="Muchero W."/>
        </authorList>
    </citation>
    <scope>NUCLEOTIDE SEQUENCE</scope>
    <source>
        <tissue evidence="5">Shoot tip</tissue>
    </source>
</reference>
<dbReference type="PANTHER" id="PTHR33077:SF17">
    <property type="entry name" value="PROTEIN TIFY 5B"/>
    <property type="match status" value="1"/>
</dbReference>
<accession>A0ABQ9ADI4</accession>
<protein>
    <recommendedName>
        <fullName evidence="2">Protein TIFY</fullName>
    </recommendedName>
    <alternativeName>
        <fullName evidence="2">Jasmonate ZIM domain-containing protein</fullName>
    </alternativeName>
</protein>
<comment type="similarity">
    <text evidence="1 2">Belongs to the TIFY/JAZ family.</text>
</comment>
<dbReference type="Pfam" id="PF09425">
    <property type="entry name" value="Jas_motif"/>
    <property type="match status" value="1"/>
</dbReference>
<sequence>MNAHEAREKRAPKIHTETAISNSASSLRRIPTTSTAVTNPLIGSWVIPGAEAANESRQSDLKQQEQKQLTIFYNGRVLVCDVAELQARAILLLAGREMEGKLRGPVGSEPSASSPISPSQLYSPAGLPMKRSLQRFLKKRKNRIQATFPYKR</sequence>
<name>A0ABQ9ADI4_9ROSI</name>
<organism evidence="5 6">
    <name type="scientific">Salix suchowensis</name>
    <dbReference type="NCBI Taxonomy" id="1278906"/>
    <lineage>
        <taxon>Eukaryota</taxon>
        <taxon>Viridiplantae</taxon>
        <taxon>Streptophyta</taxon>
        <taxon>Embryophyta</taxon>
        <taxon>Tracheophyta</taxon>
        <taxon>Spermatophyta</taxon>
        <taxon>Magnoliopsida</taxon>
        <taxon>eudicotyledons</taxon>
        <taxon>Gunneridae</taxon>
        <taxon>Pentapetalae</taxon>
        <taxon>rosids</taxon>
        <taxon>fabids</taxon>
        <taxon>Malpighiales</taxon>
        <taxon>Salicaceae</taxon>
        <taxon>Saliceae</taxon>
        <taxon>Salix</taxon>
    </lineage>
</organism>
<keyword evidence="6" id="KW-1185">Reference proteome</keyword>